<dbReference type="EMBL" id="LDTZ01000020">
    <property type="protein sequence ID" value="KNA90063.1"/>
    <property type="molecule type" value="Genomic_DNA"/>
</dbReference>
<dbReference type="Proteomes" id="UP000037247">
    <property type="component" value="Unassembled WGS sequence"/>
</dbReference>
<sequence>MASREIDNQIAELGGLLQAQVDDLALLIVAAIHAEVEFYHADNAVSGDSLFASARDNLSHVFRSLEGTTGPDLSSAVEIGRLRAEQGVPLASVMDSFRIAAHQIWQSLSGAIAGMSADAALALAATEKIWSAQDSYTEAMSGAYRDHATARAIDDEAERAALVEALLEGHHLADYTRWDIARMLAIPAQGPYVVVAAQPPMPGRMPLPDIAGRLRTVDVYSAWRLLPDVHIGLVHVGSRNAYRKVVELLGRVANTPVGVSPQFDDLTDTAVSMRYARLAMQSVPSGMLVKEFDDSVLGVAAVSAPDVTRKIAEVVLGKYDSLQDADKELLAATFRAWMLANGSVDDAAEALSCHPNTVRYRLRRIEQVTQRSLRVPKELTELCLAFEIADRL</sequence>
<feature type="domain" description="PucR C-terminal helix-turn-helix" evidence="2">
    <location>
        <begin position="330"/>
        <end position="388"/>
    </location>
</feature>
<evidence type="ECO:0000313" key="5">
    <source>
        <dbReference type="EMBL" id="KNA90063.1"/>
    </source>
</evidence>
<dbReference type="Pfam" id="PF17853">
    <property type="entry name" value="GGDEF_2"/>
    <property type="match status" value="1"/>
</dbReference>
<accession>A0ABR5I8P0</accession>
<organism evidence="5 6">
    <name type="scientific">Gordonia jacobaea</name>
    <dbReference type="NCBI Taxonomy" id="122202"/>
    <lineage>
        <taxon>Bacteria</taxon>
        <taxon>Bacillati</taxon>
        <taxon>Actinomycetota</taxon>
        <taxon>Actinomycetes</taxon>
        <taxon>Mycobacteriales</taxon>
        <taxon>Gordoniaceae</taxon>
        <taxon>Gordonia</taxon>
    </lineage>
</organism>
<dbReference type="PANTHER" id="PTHR33744:SF1">
    <property type="entry name" value="DNA-BINDING TRANSCRIPTIONAL ACTIVATOR ADER"/>
    <property type="match status" value="1"/>
</dbReference>
<evidence type="ECO:0008006" key="7">
    <source>
        <dbReference type="Google" id="ProtNLM"/>
    </source>
</evidence>
<dbReference type="Pfam" id="PF13556">
    <property type="entry name" value="HTH_30"/>
    <property type="match status" value="1"/>
</dbReference>
<evidence type="ECO:0000259" key="3">
    <source>
        <dbReference type="Pfam" id="PF14361"/>
    </source>
</evidence>
<feature type="domain" description="CdaR GGDEF-like" evidence="4">
    <location>
        <begin position="177"/>
        <end position="281"/>
    </location>
</feature>
<dbReference type="InterPro" id="IPR025736">
    <property type="entry name" value="PucR_C-HTH_dom"/>
</dbReference>
<protein>
    <recommendedName>
        <fullName evidence="7">PucR family transcriptional regulator</fullName>
    </recommendedName>
</protein>
<dbReference type="Gene3D" id="1.10.10.2840">
    <property type="entry name" value="PucR C-terminal helix-turn-helix domain"/>
    <property type="match status" value="1"/>
</dbReference>
<dbReference type="PANTHER" id="PTHR33744">
    <property type="entry name" value="CARBOHYDRATE DIACID REGULATOR"/>
    <property type="match status" value="1"/>
</dbReference>
<evidence type="ECO:0000259" key="4">
    <source>
        <dbReference type="Pfam" id="PF17853"/>
    </source>
</evidence>
<reference evidence="5 6" key="1">
    <citation type="submission" date="2015-05" db="EMBL/GenBank/DDBJ databases">
        <title>Draft genome sequence of the bacterium Gordonia jacobaea a new member of the Gordonia genus.</title>
        <authorList>
            <person name="Jimenez-Galisteo G."/>
            <person name="Dominguez A."/>
            <person name="Munoz E."/>
            <person name="Vinas M."/>
        </authorList>
    </citation>
    <scope>NUCLEOTIDE SEQUENCE [LARGE SCALE GENOMIC DNA]</scope>
    <source>
        <strain evidence="6">mv1</strain>
    </source>
</reference>
<evidence type="ECO:0000256" key="1">
    <source>
        <dbReference type="ARBA" id="ARBA00006754"/>
    </source>
</evidence>
<dbReference type="InterPro" id="IPR051448">
    <property type="entry name" value="CdaR-like_regulators"/>
</dbReference>
<dbReference type="RefSeq" id="WP_064865093.1">
    <property type="nucleotide sequence ID" value="NZ_LDTZ01000020.1"/>
</dbReference>
<comment type="caution">
    <text evidence="5">The sequence shown here is derived from an EMBL/GenBank/DDBJ whole genome shotgun (WGS) entry which is preliminary data.</text>
</comment>
<name>A0ABR5I8P0_9ACTN</name>
<dbReference type="InterPro" id="IPR041522">
    <property type="entry name" value="CdaR_GGDEF"/>
</dbReference>
<gene>
    <name evidence="5" type="ORF">ABW18_16725</name>
</gene>
<keyword evidence="6" id="KW-1185">Reference proteome</keyword>
<evidence type="ECO:0000313" key="6">
    <source>
        <dbReference type="Proteomes" id="UP000037247"/>
    </source>
</evidence>
<dbReference type="InterPro" id="IPR025751">
    <property type="entry name" value="RsbRD_N_dom"/>
</dbReference>
<feature type="domain" description="RsbT co-antagonist protein RsbRD N-terminal" evidence="3">
    <location>
        <begin position="23"/>
        <end position="159"/>
    </location>
</feature>
<comment type="similarity">
    <text evidence="1">Belongs to the CdaR family.</text>
</comment>
<evidence type="ECO:0000259" key="2">
    <source>
        <dbReference type="Pfam" id="PF13556"/>
    </source>
</evidence>
<proteinExistence type="inferred from homology"/>
<dbReference type="InterPro" id="IPR042070">
    <property type="entry name" value="PucR_C-HTH_sf"/>
</dbReference>
<dbReference type="Pfam" id="PF14361">
    <property type="entry name" value="RsbRD_N"/>
    <property type="match status" value="1"/>
</dbReference>